<dbReference type="KEGG" id="trr:M419DRAFT_124514"/>
<proteinExistence type="predicted"/>
<reference evidence="2" key="1">
    <citation type="journal article" date="2013" name="Ind. Biotechnol.">
        <title>Comparative genomics analysis of Trichoderma reesei strains.</title>
        <authorList>
            <person name="Koike H."/>
            <person name="Aerts A."/>
            <person name="LaButti K."/>
            <person name="Grigoriev I.V."/>
            <person name="Baker S.E."/>
        </authorList>
    </citation>
    <scope>NUCLEOTIDE SEQUENCE [LARGE SCALE GENOMIC DNA]</scope>
    <source>
        <strain evidence="2">ATCC 56765 / BCRC 32924 / NRRL 11460 / Rut C-30</strain>
    </source>
</reference>
<evidence type="ECO:0000313" key="2">
    <source>
        <dbReference type="Proteomes" id="UP000024376"/>
    </source>
</evidence>
<sequence>MCGFIIKQSKWPPPIRTIVSDVSSFPSSMSCHAVFPVLPPDGLFSPFLTNDVWPQRLPFSETNKRRFRFDTQHLADNPCNSSHKSCRMPNARHRVLALENNTII</sequence>
<dbReference type="HOGENOM" id="CLU_2251982_0_0_1"/>
<protein>
    <submittedName>
        <fullName evidence="1">Uncharacterized protein</fullName>
    </submittedName>
</protein>
<dbReference type="EMBL" id="KI911158">
    <property type="protein sequence ID" value="ETR99165.1"/>
    <property type="molecule type" value="Genomic_DNA"/>
</dbReference>
<gene>
    <name evidence="1" type="ORF">M419DRAFT_124514</name>
</gene>
<organism evidence="1 2">
    <name type="scientific">Hypocrea jecorina (strain ATCC 56765 / BCRC 32924 / NRRL 11460 / Rut C-30)</name>
    <name type="common">Trichoderma reesei</name>
    <dbReference type="NCBI Taxonomy" id="1344414"/>
    <lineage>
        <taxon>Eukaryota</taxon>
        <taxon>Fungi</taxon>
        <taxon>Dikarya</taxon>
        <taxon>Ascomycota</taxon>
        <taxon>Pezizomycotina</taxon>
        <taxon>Sordariomycetes</taxon>
        <taxon>Hypocreomycetidae</taxon>
        <taxon>Hypocreales</taxon>
        <taxon>Hypocreaceae</taxon>
        <taxon>Trichoderma</taxon>
    </lineage>
</organism>
<evidence type="ECO:0000313" key="1">
    <source>
        <dbReference type="EMBL" id="ETR99165.1"/>
    </source>
</evidence>
<accession>A0A024S3V9</accession>
<dbReference type="Proteomes" id="UP000024376">
    <property type="component" value="Unassembled WGS sequence"/>
</dbReference>
<dbReference type="AlphaFoldDB" id="A0A024S3V9"/>
<name>A0A024S3V9_HYPJR</name>